<dbReference type="GeneID" id="54574948"/>
<evidence type="ECO:0000313" key="3">
    <source>
        <dbReference type="Proteomes" id="UP000800094"/>
    </source>
</evidence>
<feature type="region of interest" description="Disordered" evidence="1">
    <location>
        <begin position="334"/>
        <end position="405"/>
    </location>
</feature>
<name>A0A6A6IJS8_9PLEO</name>
<dbReference type="Proteomes" id="UP000800094">
    <property type="component" value="Unassembled WGS sequence"/>
</dbReference>
<evidence type="ECO:0000256" key="1">
    <source>
        <dbReference type="SAM" id="MobiDB-lite"/>
    </source>
</evidence>
<feature type="compositionally biased region" description="Polar residues" evidence="1">
    <location>
        <begin position="441"/>
        <end position="450"/>
    </location>
</feature>
<accession>A0A6A6IJS8</accession>
<evidence type="ECO:0000313" key="2">
    <source>
        <dbReference type="EMBL" id="KAF2249793.1"/>
    </source>
</evidence>
<proteinExistence type="predicted"/>
<organism evidence="2 3">
    <name type="scientific">Trematosphaeria pertusa</name>
    <dbReference type="NCBI Taxonomy" id="390896"/>
    <lineage>
        <taxon>Eukaryota</taxon>
        <taxon>Fungi</taxon>
        <taxon>Dikarya</taxon>
        <taxon>Ascomycota</taxon>
        <taxon>Pezizomycotina</taxon>
        <taxon>Dothideomycetes</taxon>
        <taxon>Pleosporomycetidae</taxon>
        <taxon>Pleosporales</taxon>
        <taxon>Massarineae</taxon>
        <taxon>Trematosphaeriaceae</taxon>
        <taxon>Trematosphaeria</taxon>
    </lineage>
</organism>
<sequence length="499" mass="54788">MEPSSRPPLTDSAWEDLQRDCHPFPAYVDYLYGRPTGFEDAQPCEPLPLSGLQQAALDPTAGLPSAFRSALSQFDGRQIPAPSQARQSTPAYLYQLQTPAQNSSSRQFLRDFHSTAGLPNGQNDGYQPRPPTRVIPQPAPAAMPGGRTASDQPPAPIIRPHELLQEEYSWLSDEFRQIWNDKIVKLYSIVNNSEQPLEQRLKAKQAIIDESARAHLAKAKHIIHAKMPNVWRALKVRQAFSPGDPMHLRAEQNLRNFTSNLELNANLYVQHLIDEMGKAEAEGRNPLEVIPGYQALPVQQHGPAQQALMQRPQYQQQNPPLQSTTLFFHTPHQGAAPQAVMQRLQPQQAPSPQSAMQAFPSPQQSPVPQAVMQGFPSQQGSLAPPAPMQSSPPQHGSPSAPQATTPAFLSQQQYPAPPALMKRLPSLMDAPQGSPRLSPHTPASTFQSPHPGTPPQTIPHTYQTGVTNAVLQKRPDSAMACQGQTPDAGSSLMLDWKGF</sequence>
<dbReference type="OrthoDB" id="3800309at2759"/>
<gene>
    <name evidence="2" type="ORF">BU26DRAFT_289517</name>
</gene>
<feature type="compositionally biased region" description="Low complexity" evidence="1">
    <location>
        <begin position="345"/>
        <end position="371"/>
    </location>
</feature>
<feature type="compositionally biased region" description="Pro residues" evidence="1">
    <location>
        <begin position="128"/>
        <end position="141"/>
    </location>
</feature>
<dbReference type="AlphaFoldDB" id="A0A6A6IJS8"/>
<feature type="region of interest" description="Disordered" evidence="1">
    <location>
        <begin position="113"/>
        <end position="153"/>
    </location>
</feature>
<protein>
    <submittedName>
        <fullName evidence="2">Uncharacterized protein</fullName>
    </submittedName>
</protein>
<dbReference type="RefSeq" id="XP_033684797.1">
    <property type="nucleotide sequence ID" value="XM_033821618.1"/>
</dbReference>
<feature type="region of interest" description="Disordered" evidence="1">
    <location>
        <begin position="425"/>
        <end position="457"/>
    </location>
</feature>
<keyword evidence="3" id="KW-1185">Reference proteome</keyword>
<reference evidence="2" key="1">
    <citation type="journal article" date="2020" name="Stud. Mycol.">
        <title>101 Dothideomycetes genomes: a test case for predicting lifestyles and emergence of pathogens.</title>
        <authorList>
            <person name="Haridas S."/>
            <person name="Albert R."/>
            <person name="Binder M."/>
            <person name="Bloem J."/>
            <person name="Labutti K."/>
            <person name="Salamov A."/>
            <person name="Andreopoulos B."/>
            <person name="Baker S."/>
            <person name="Barry K."/>
            <person name="Bills G."/>
            <person name="Bluhm B."/>
            <person name="Cannon C."/>
            <person name="Castanera R."/>
            <person name="Culley D."/>
            <person name="Daum C."/>
            <person name="Ezra D."/>
            <person name="Gonzalez J."/>
            <person name="Henrissat B."/>
            <person name="Kuo A."/>
            <person name="Liang C."/>
            <person name="Lipzen A."/>
            <person name="Lutzoni F."/>
            <person name="Magnuson J."/>
            <person name="Mondo S."/>
            <person name="Nolan M."/>
            <person name="Ohm R."/>
            <person name="Pangilinan J."/>
            <person name="Park H.-J."/>
            <person name="Ramirez L."/>
            <person name="Alfaro M."/>
            <person name="Sun H."/>
            <person name="Tritt A."/>
            <person name="Yoshinaga Y."/>
            <person name="Zwiers L.-H."/>
            <person name="Turgeon B."/>
            <person name="Goodwin S."/>
            <person name="Spatafora J."/>
            <person name="Crous P."/>
            <person name="Grigoriev I."/>
        </authorList>
    </citation>
    <scope>NUCLEOTIDE SEQUENCE</scope>
    <source>
        <strain evidence="2">CBS 122368</strain>
    </source>
</reference>
<dbReference type="EMBL" id="ML987194">
    <property type="protein sequence ID" value="KAF2249793.1"/>
    <property type="molecule type" value="Genomic_DNA"/>
</dbReference>
<feature type="compositionally biased region" description="Polar residues" evidence="1">
    <location>
        <begin position="396"/>
        <end position="405"/>
    </location>
</feature>